<proteinExistence type="predicted"/>
<dbReference type="Gene3D" id="1.10.8.60">
    <property type="match status" value="1"/>
</dbReference>
<gene>
    <name evidence="1" type="ORF">LEA_07664</name>
</gene>
<organism evidence="1">
    <name type="scientific">human gut metagenome</name>
    <dbReference type="NCBI Taxonomy" id="408170"/>
    <lineage>
        <taxon>unclassified sequences</taxon>
        <taxon>metagenomes</taxon>
        <taxon>organismal metagenomes</taxon>
    </lineage>
</organism>
<protein>
    <submittedName>
        <fullName evidence="1">Uncharacterized protein</fullName>
    </submittedName>
</protein>
<sequence>MEEEERRAQSAKDSNILRDRVTDEEIAKIVERWTGIPFPGWCRESGRSC</sequence>
<reference evidence="1" key="1">
    <citation type="journal article" date="2013" name="Environ. Microbiol.">
        <title>Microbiota from the distal guts of lean and obese adolescents exhibit partial functional redundancy besides clear differences in community structure.</title>
        <authorList>
            <person name="Ferrer M."/>
            <person name="Ruiz A."/>
            <person name="Lanza F."/>
            <person name="Haange S.B."/>
            <person name="Oberbach A."/>
            <person name="Till H."/>
            <person name="Bargiela R."/>
            <person name="Campoy C."/>
            <person name="Segura M.T."/>
            <person name="Richter M."/>
            <person name="von Bergen M."/>
            <person name="Seifert J."/>
            <person name="Suarez A."/>
        </authorList>
    </citation>
    <scope>NUCLEOTIDE SEQUENCE</scope>
</reference>
<comment type="caution">
    <text evidence="1">The sequence shown here is derived from an EMBL/GenBank/DDBJ whole genome shotgun (WGS) entry which is preliminary data.</text>
</comment>
<dbReference type="EMBL" id="AJWY01005058">
    <property type="protein sequence ID" value="EKC70666.1"/>
    <property type="molecule type" value="Genomic_DNA"/>
</dbReference>
<accession>K1UGV7</accession>
<name>K1UGV7_9ZZZZ</name>
<evidence type="ECO:0000313" key="1">
    <source>
        <dbReference type="EMBL" id="EKC70666.1"/>
    </source>
</evidence>
<dbReference type="AlphaFoldDB" id="K1UGV7"/>